<evidence type="ECO:0000256" key="1">
    <source>
        <dbReference type="ARBA" id="ARBA00008520"/>
    </source>
</evidence>
<organism evidence="5 6">
    <name type="scientific">Allostreptomyces psammosilenae</name>
    <dbReference type="NCBI Taxonomy" id="1892865"/>
    <lineage>
        <taxon>Bacteria</taxon>
        <taxon>Bacillati</taxon>
        <taxon>Actinomycetota</taxon>
        <taxon>Actinomycetes</taxon>
        <taxon>Kitasatosporales</taxon>
        <taxon>Streptomycetaceae</taxon>
        <taxon>Allostreptomyces</taxon>
    </lineage>
</organism>
<sequence>MRAPLLLPLRRRAPRVLLSALLWLLPVVAAGCAAPTDGPGLTVWSLESQTERMLATEEIVRRFREETGIPVHLVAVDEDQLSRMIMAGAAAGDLPDVIAALPLAQTHQLAGAGLLDTAAATAVVDRLGRGTFTPRALEMVAADPRAADGAAGGELIAVPSDGWTQLIVYRADLFAEAGLDPPTSYAALQEAARTLDGPDRAGIALATDPGSAFTAQSFEALALAAGCQLVDGAGRVALDSPACVDAFRLYGDLARRWSVPGVQTVDSTRAAYFSGQAAMVVWSSALLDELAGLRSDTLPSCPECRGDPGWLARNSGVVTALSGPDGAGPAQFGEVTSFALLHGTGQGADASSADARAFVEYMMSAGYPDWLAVAPEGKVPARTGDGADPRRYTDAWNALRAGVDVREPLADHYPAATLDALRSTVADMDRWGVPQGQGDLVGAAIGELPVARAVADLAQGGSDPAEAARRAAADVEALAESLR</sequence>
<accession>A0A852ZLA3</accession>
<dbReference type="PANTHER" id="PTHR43649:SF34">
    <property type="entry name" value="ABC TRANSPORTER PERIPLASMIC-BINDING PROTEIN YCJN-RELATED"/>
    <property type="match status" value="1"/>
</dbReference>
<comment type="caution">
    <text evidence="5">The sequence shown here is derived from an EMBL/GenBank/DDBJ whole genome shotgun (WGS) entry which is preliminary data.</text>
</comment>
<dbReference type="InterPro" id="IPR050490">
    <property type="entry name" value="Bact_solute-bd_prot1"/>
</dbReference>
<gene>
    <name evidence="5" type="ORF">FHU37_000126</name>
</gene>
<proteinExistence type="inferred from homology"/>
<evidence type="ECO:0000313" key="6">
    <source>
        <dbReference type="Proteomes" id="UP000567795"/>
    </source>
</evidence>
<evidence type="ECO:0000256" key="3">
    <source>
        <dbReference type="ARBA" id="ARBA00022729"/>
    </source>
</evidence>
<dbReference type="InterPro" id="IPR006059">
    <property type="entry name" value="SBP"/>
</dbReference>
<dbReference type="EMBL" id="JACBZD010000001">
    <property type="protein sequence ID" value="NYI03183.1"/>
    <property type="molecule type" value="Genomic_DNA"/>
</dbReference>
<protein>
    <submittedName>
        <fullName evidence="5">Multiple sugar transport system substrate-binding protein</fullName>
    </submittedName>
</protein>
<dbReference type="Pfam" id="PF01547">
    <property type="entry name" value="SBP_bac_1"/>
    <property type="match status" value="1"/>
</dbReference>
<dbReference type="PANTHER" id="PTHR43649">
    <property type="entry name" value="ARABINOSE-BINDING PROTEIN-RELATED"/>
    <property type="match status" value="1"/>
</dbReference>
<dbReference type="PROSITE" id="PS51257">
    <property type="entry name" value="PROKAR_LIPOPROTEIN"/>
    <property type="match status" value="1"/>
</dbReference>
<dbReference type="AlphaFoldDB" id="A0A852ZLA3"/>
<keyword evidence="2" id="KW-0813">Transport</keyword>
<evidence type="ECO:0000313" key="5">
    <source>
        <dbReference type="EMBL" id="NYI03183.1"/>
    </source>
</evidence>
<comment type="similarity">
    <text evidence="1">Belongs to the bacterial solute-binding protein 1 family.</text>
</comment>
<keyword evidence="5" id="KW-0762">Sugar transport</keyword>
<evidence type="ECO:0000256" key="4">
    <source>
        <dbReference type="SAM" id="SignalP"/>
    </source>
</evidence>
<keyword evidence="6" id="KW-1185">Reference proteome</keyword>
<keyword evidence="3 4" id="KW-0732">Signal</keyword>
<dbReference type="RefSeq" id="WP_179812282.1">
    <property type="nucleotide sequence ID" value="NZ_JACBZD010000001.1"/>
</dbReference>
<feature type="signal peptide" evidence="4">
    <location>
        <begin position="1"/>
        <end position="29"/>
    </location>
</feature>
<dbReference type="SUPFAM" id="SSF53850">
    <property type="entry name" value="Periplasmic binding protein-like II"/>
    <property type="match status" value="1"/>
</dbReference>
<reference evidence="5 6" key="1">
    <citation type="submission" date="2020-07" db="EMBL/GenBank/DDBJ databases">
        <title>Sequencing the genomes of 1000 actinobacteria strains.</title>
        <authorList>
            <person name="Klenk H.-P."/>
        </authorList>
    </citation>
    <scope>NUCLEOTIDE SEQUENCE [LARGE SCALE GENOMIC DNA]</scope>
    <source>
        <strain evidence="5 6">DSM 42178</strain>
    </source>
</reference>
<dbReference type="Gene3D" id="3.40.190.10">
    <property type="entry name" value="Periplasmic binding protein-like II"/>
    <property type="match status" value="1"/>
</dbReference>
<feature type="chain" id="PRO_5032986791" evidence="4">
    <location>
        <begin position="30"/>
        <end position="483"/>
    </location>
</feature>
<evidence type="ECO:0000256" key="2">
    <source>
        <dbReference type="ARBA" id="ARBA00022448"/>
    </source>
</evidence>
<dbReference type="Proteomes" id="UP000567795">
    <property type="component" value="Unassembled WGS sequence"/>
</dbReference>
<name>A0A852ZLA3_9ACTN</name>